<keyword evidence="3" id="KW-1185">Reference proteome</keyword>
<evidence type="ECO:0000313" key="3">
    <source>
        <dbReference type="Proteomes" id="UP000737018"/>
    </source>
</evidence>
<reference evidence="2" key="1">
    <citation type="submission" date="2020-03" db="EMBL/GenBank/DDBJ databases">
        <title>Castanea mollissima Vanexum genome sequencing.</title>
        <authorList>
            <person name="Staton M."/>
        </authorList>
    </citation>
    <scope>NUCLEOTIDE SEQUENCE</scope>
    <source>
        <tissue evidence="2">Leaf</tissue>
    </source>
</reference>
<protein>
    <submittedName>
        <fullName evidence="2">Uncharacterized protein</fullName>
    </submittedName>
</protein>
<dbReference type="EMBL" id="JRKL02012600">
    <property type="protein sequence ID" value="KAF3944496.1"/>
    <property type="molecule type" value="Genomic_DNA"/>
</dbReference>
<gene>
    <name evidence="2" type="ORF">CMV_029040</name>
</gene>
<name>A0A8J4Q847_9ROSI</name>
<accession>A0A8J4Q847</accession>
<dbReference type="Proteomes" id="UP000737018">
    <property type="component" value="Unassembled WGS sequence"/>
</dbReference>
<proteinExistence type="predicted"/>
<feature type="region of interest" description="Disordered" evidence="1">
    <location>
        <begin position="30"/>
        <end position="54"/>
    </location>
</feature>
<dbReference type="AlphaFoldDB" id="A0A8J4Q847"/>
<sequence>MAIVGGGFGNGVASRWHGGGYCGCSGGYWKPVKKEGNKKKPKNPNPVKEEGKKKKNKGFLLPRFSLSLSLSLSHTLSGLVLDLSQFLRILY</sequence>
<comment type="caution">
    <text evidence="2">The sequence shown here is derived from an EMBL/GenBank/DDBJ whole genome shotgun (WGS) entry which is preliminary data.</text>
</comment>
<evidence type="ECO:0000313" key="2">
    <source>
        <dbReference type="EMBL" id="KAF3944496.1"/>
    </source>
</evidence>
<evidence type="ECO:0000256" key="1">
    <source>
        <dbReference type="SAM" id="MobiDB-lite"/>
    </source>
</evidence>
<organism evidence="2 3">
    <name type="scientific">Castanea mollissima</name>
    <name type="common">Chinese chestnut</name>
    <dbReference type="NCBI Taxonomy" id="60419"/>
    <lineage>
        <taxon>Eukaryota</taxon>
        <taxon>Viridiplantae</taxon>
        <taxon>Streptophyta</taxon>
        <taxon>Embryophyta</taxon>
        <taxon>Tracheophyta</taxon>
        <taxon>Spermatophyta</taxon>
        <taxon>Magnoliopsida</taxon>
        <taxon>eudicotyledons</taxon>
        <taxon>Gunneridae</taxon>
        <taxon>Pentapetalae</taxon>
        <taxon>rosids</taxon>
        <taxon>fabids</taxon>
        <taxon>Fagales</taxon>
        <taxon>Fagaceae</taxon>
        <taxon>Castanea</taxon>
    </lineage>
</organism>